<comment type="subcellular location">
    <subcellularLocation>
        <location evidence="1">Membrane</location>
    </subcellularLocation>
</comment>
<keyword evidence="7" id="KW-1185">Reference proteome</keyword>
<feature type="transmembrane region" description="Helical" evidence="5">
    <location>
        <begin position="123"/>
        <end position="147"/>
    </location>
</feature>
<dbReference type="GO" id="GO:0016020">
    <property type="term" value="C:membrane"/>
    <property type="evidence" value="ECO:0007669"/>
    <property type="project" value="UniProtKB-SubCell"/>
</dbReference>
<dbReference type="EMBL" id="CAICTM010002225">
    <property type="protein sequence ID" value="CAB9528440.1"/>
    <property type="molecule type" value="Genomic_DNA"/>
</dbReference>
<evidence type="ECO:0008006" key="8">
    <source>
        <dbReference type="Google" id="ProtNLM"/>
    </source>
</evidence>
<dbReference type="AlphaFoldDB" id="A0A9N8F133"/>
<comment type="caution">
    <text evidence="6">The sequence shown here is derived from an EMBL/GenBank/DDBJ whole genome shotgun (WGS) entry which is preliminary data.</text>
</comment>
<reference evidence="6" key="1">
    <citation type="submission" date="2020-06" db="EMBL/GenBank/DDBJ databases">
        <authorList>
            <consortium name="Plant Systems Biology data submission"/>
        </authorList>
    </citation>
    <scope>NUCLEOTIDE SEQUENCE</scope>
    <source>
        <strain evidence="6">D6</strain>
    </source>
</reference>
<evidence type="ECO:0000256" key="4">
    <source>
        <dbReference type="ARBA" id="ARBA00023136"/>
    </source>
</evidence>
<accession>A0A9N8F133</accession>
<keyword evidence="3 5" id="KW-1133">Transmembrane helix</keyword>
<feature type="transmembrane region" description="Helical" evidence="5">
    <location>
        <begin position="20"/>
        <end position="41"/>
    </location>
</feature>
<evidence type="ECO:0000256" key="5">
    <source>
        <dbReference type="SAM" id="Phobius"/>
    </source>
</evidence>
<evidence type="ECO:0000313" key="6">
    <source>
        <dbReference type="EMBL" id="CAB9528440.1"/>
    </source>
</evidence>
<evidence type="ECO:0000256" key="2">
    <source>
        <dbReference type="ARBA" id="ARBA00022692"/>
    </source>
</evidence>
<gene>
    <name evidence="6" type="ORF">SEMRO_2227_G319850.1</name>
</gene>
<dbReference type="SUPFAM" id="SSF161084">
    <property type="entry name" value="MAPEG domain-like"/>
    <property type="match status" value="1"/>
</dbReference>
<name>A0A9N8F133_9STRA</name>
<keyword evidence="2 5" id="KW-0812">Transmembrane</keyword>
<dbReference type="InterPro" id="IPR001129">
    <property type="entry name" value="Membr-assoc_MAPEG"/>
</dbReference>
<proteinExistence type="predicted"/>
<feature type="transmembrane region" description="Helical" evidence="5">
    <location>
        <begin position="61"/>
        <end position="81"/>
    </location>
</feature>
<evidence type="ECO:0000256" key="3">
    <source>
        <dbReference type="ARBA" id="ARBA00022989"/>
    </source>
</evidence>
<evidence type="ECO:0000313" key="7">
    <source>
        <dbReference type="Proteomes" id="UP001153069"/>
    </source>
</evidence>
<sequence>MTNKSDSPVDKMNDYKGGPLPSPVIPLLGFSLGVGVPYALVESRIMSGSHASSGNDAVDSVLATLQSLGFASILFAAEFFLGAAARSTSTKASFSPAAAAASGQNPFEVVQANRIHQNHIESFCILFPSAVAAAAAGADAAWIRAAVMSWVGFRFVYRLGYCNQNNPFWRITGVAAAQTQSVICGWLWYKASNP</sequence>
<dbReference type="Pfam" id="PF01124">
    <property type="entry name" value="MAPEG"/>
    <property type="match status" value="1"/>
</dbReference>
<organism evidence="6 7">
    <name type="scientific">Seminavis robusta</name>
    <dbReference type="NCBI Taxonomy" id="568900"/>
    <lineage>
        <taxon>Eukaryota</taxon>
        <taxon>Sar</taxon>
        <taxon>Stramenopiles</taxon>
        <taxon>Ochrophyta</taxon>
        <taxon>Bacillariophyta</taxon>
        <taxon>Bacillariophyceae</taxon>
        <taxon>Bacillariophycidae</taxon>
        <taxon>Naviculales</taxon>
        <taxon>Naviculaceae</taxon>
        <taxon>Seminavis</taxon>
    </lineage>
</organism>
<dbReference type="InterPro" id="IPR023352">
    <property type="entry name" value="MAPEG-like_dom_sf"/>
</dbReference>
<protein>
    <recommendedName>
        <fullName evidence="8">MAPEG family protein</fullName>
    </recommendedName>
</protein>
<dbReference type="Gene3D" id="1.20.120.550">
    <property type="entry name" value="Membrane associated eicosanoid/glutathione metabolism-like domain"/>
    <property type="match status" value="1"/>
</dbReference>
<dbReference type="Proteomes" id="UP001153069">
    <property type="component" value="Unassembled WGS sequence"/>
</dbReference>
<keyword evidence="4 5" id="KW-0472">Membrane</keyword>
<feature type="transmembrane region" description="Helical" evidence="5">
    <location>
        <begin position="167"/>
        <end position="189"/>
    </location>
</feature>
<evidence type="ECO:0000256" key="1">
    <source>
        <dbReference type="ARBA" id="ARBA00004370"/>
    </source>
</evidence>